<evidence type="ECO:0000313" key="2">
    <source>
        <dbReference type="Proteomes" id="UP000809789"/>
    </source>
</evidence>
<dbReference type="InterPro" id="IPR036291">
    <property type="entry name" value="NAD(P)-bd_dom_sf"/>
</dbReference>
<protein>
    <recommendedName>
        <fullName evidence="3">NAD(P)-binding domain-containing protein</fullName>
    </recommendedName>
</protein>
<accession>A0A8K0L8H4</accession>
<evidence type="ECO:0000313" key="1">
    <source>
        <dbReference type="EMBL" id="KAG8630444.1"/>
    </source>
</evidence>
<reference evidence="1" key="1">
    <citation type="submission" date="2021-07" db="EMBL/GenBank/DDBJ databases">
        <title>Elsinoe batatas strain:CRI-CJ2 Genome sequencing and assembly.</title>
        <authorList>
            <person name="Huang L."/>
        </authorList>
    </citation>
    <scope>NUCLEOTIDE SEQUENCE</scope>
    <source>
        <strain evidence="1">CRI-CJ2</strain>
    </source>
</reference>
<dbReference type="Proteomes" id="UP000809789">
    <property type="component" value="Unassembled WGS sequence"/>
</dbReference>
<dbReference type="SUPFAM" id="SSF51735">
    <property type="entry name" value="NAD(P)-binding Rossmann-fold domains"/>
    <property type="match status" value="1"/>
</dbReference>
<dbReference type="OrthoDB" id="10254221at2759"/>
<dbReference type="EMBL" id="JAESVG020000002">
    <property type="protein sequence ID" value="KAG8630444.1"/>
    <property type="molecule type" value="Genomic_DNA"/>
</dbReference>
<evidence type="ECO:0008006" key="3">
    <source>
        <dbReference type="Google" id="ProtNLM"/>
    </source>
</evidence>
<proteinExistence type="predicted"/>
<organism evidence="1 2">
    <name type="scientific">Elsinoe batatas</name>
    <dbReference type="NCBI Taxonomy" id="2601811"/>
    <lineage>
        <taxon>Eukaryota</taxon>
        <taxon>Fungi</taxon>
        <taxon>Dikarya</taxon>
        <taxon>Ascomycota</taxon>
        <taxon>Pezizomycotina</taxon>
        <taxon>Dothideomycetes</taxon>
        <taxon>Dothideomycetidae</taxon>
        <taxon>Myriangiales</taxon>
        <taxon>Elsinoaceae</taxon>
        <taxon>Elsinoe</taxon>
    </lineage>
</organism>
<dbReference type="AlphaFoldDB" id="A0A8K0L8H4"/>
<comment type="caution">
    <text evidence="1">The sequence shown here is derived from an EMBL/GenBank/DDBJ whole genome shotgun (WGS) entry which is preliminary data.</text>
</comment>
<dbReference type="Gene3D" id="3.40.50.720">
    <property type="entry name" value="NAD(P)-binding Rossmann-like Domain"/>
    <property type="match status" value="1"/>
</dbReference>
<keyword evidence="2" id="KW-1185">Reference proteome</keyword>
<sequence>MYSIVESIAFSRREVIDVTPRPSRTYDRAPQELITGRSFITGLLKLRGGGTRQPPALRASSEHGDVNSVLPHRATREYIKKLHSPSDQTILGATGATGRIILRRLLDMPNINVKIYVRSKPKLLFQHSDLDKNARVTIYEGAVTDLLRLQLIQPTAIVDDRPSGPLLSSDYAKMVVTYEDLAEAFVTCATAAEWQQIDKVVVSSKDGDASGRGYGRELAKRVVIGLSGSYIPGFWKVHDYFFGQVQVSRHLGLAVEE</sequence>
<name>A0A8K0L8H4_9PEZI</name>
<gene>
    <name evidence="1" type="ORF">KVT40_002063</name>
</gene>